<evidence type="ECO:0000313" key="2">
    <source>
        <dbReference type="EMBL" id="CAK0814490.1"/>
    </source>
</evidence>
<comment type="caution">
    <text evidence="2">The sequence shown here is derived from an EMBL/GenBank/DDBJ whole genome shotgun (WGS) entry which is preliminary data.</text>
</comment>
<organism evidence="2 3">
    <name type="scientific">Prorocentrum cordatum</name>
    <dbReference type="NCBI Taxonomy" id="2364126"/>
    <lineage>
        <taxon>Eukaryota</taxon>
        <taxon>Sar</taxon>
        <taxon>Alveolata</taxon>
        <taxon>Dinophyceae</taxon>
        <taxon>Prorocentrales</taxon>
        <taxon>Prorocentraceae</taxon>
        <taxon>Prorocentrum</taxon>
    </lineage>
</organism>
<dbReference type="Gene3D" id="1.20.120.1240">
    <property type="entry name" value="Dynamin, middle domain"/>
    <property type="match status" value="1"/>
</dbReference>
<evidence type="ECO:0000259" key="1">
    <source>
        <dbReference type="Pfam" id="PF01031"/>
    </source>
</evidence>
<reference evidence="2" key="1">
    <citation type="submission" date="2023-10" db="EMBL/GenBank/DDBJ databases">
        <authorList>
            <person name="Chen Y."/>
            <person name="Shah S."/>
            <person name="Dougan E. K."/>
            <person name="Thang M."/>
            <person name="Chan C."/>
        </authorList>
    </citation>
    <scope>NUCLEOTIDE SEQUENCE [LARGE SCALE GENOMIC DNA]</scope>
</reference>
<dbReference type="Proteomes" id="UP001189429">
    <property type="component" value="Unassembled WGS sequence"/>
</dbReference>
<dbReference type="Pfam" id="PF01031">
    <property type="entry name" value="Dynamin_M"/>
    <property type="match status" value="1"/>
</dbReference>
<proteinExistence type="predicted"/>
<feature type="non-terminal residue" evidence="2">
    <location>
        <position position="90"/>
    </location>
</feature>
<dbReference type="InterPro" id="IPR000375">
    <property type="entry name" value="Dynamin_stalk"/>
</dbReference>
<dbReference type="EMBL" id="CAUYUJ010005658">
    <property type="protein sequence ID" value="CAK0814490.1"/>
    <property type="molecule type" value="Genomic_DNA"/>
</dbReference>
<name>A0ABN9R7S4_9DINO</name>
<feature type="domain" description="Dynamin stalk" evidence="1">
    <location>
        <begin position="1"/>
        <end position="88"/>
    </location>
</feature>
<gene>
    <name evidence="2" type="ORF">PCOR1329_LOCUS18075</name>
</gene>
<protein>
    <recommendedName>
        <fullName evidence="1">Dynamin stalk domain-containing protein</fullName>
    </recommendedName>
</protein>
<evidence type="ECO:0000313" key="3">
    <source>
        <dbReference type="Proteomes" id="UP001189429"/>
    </source>
</evidence>
<sequence>MWTMVTDYCEMFKNSIRGKYDRKLQRYSANLAGGSAGSTMSGGAKIRSILNDFLIEYTDGKMTAEMSDDDIDNAIRVHEGDSLPGFPSPD</sequence>
<accession>A0ABN9R7S4</accession>
<keyword evidence="3" id="KW-1185">Reference proteome</keyword>